<dbReference type="EMBL" id="KV417535">
    <property type="protein sequence ID" value="KZP22995.1"/>
    <property type="molecule type" value="Genomic_DNA"/>
</dbReference>
<dbReference type="GO" id="GO:0005524">
    <property type="term" value="F:ATP binding"/>
    <property type="evidence" value="ECO:0007669"/>
    <property type="project" value="InterPro"/>
</dbReference>
<dbReference type="OrthoDB" id="4062651at2759"/>
<dbReference type="InterPro" id="IPR001245">
    <property type="entry name" value="Ser-Thr/Tyr_kinase_cat_dom"/>
</dbReference>
<sequence length="257" mass="29421">LLREIRVWEQLEHPNITPFLGVVNAFGPLPAMVSPYYSKANINQYTLDNPDTDRLPLILGVARGLAYLHSLNILHGDLKGHNVLIDDNSSPRLADYGRTRILTAISDDISFPTPTADSSEDDMLSSETTAILDPIITKKTDIYAFTMVVMEILTSKLPFFYIRQEHVVVILTQDGKRPDRVRCLPTHFADEIWQLMEDCWHRDPQARPEMDAAISRLEEMQSKNLRVAWEEGPHEDMKAREITKIQRRELDADAETR</sequence>
<dbReference type="AlphaFoldDB" id="A0A166LIM4"/>
<dbReference type="PANTHER" id="PTHR44329">
    <property type="entry name" value="SERINE/THREONINE-PROTEIN KINASE TNNI3K-RELATED"/>
    <property type="match status" value="1"/>
</dbReference>
<dbReference type="PROSITE" id="PS50011">
    <property type="entry name" value="PROTEIN_KINASE_DOM"/>
    <property type="match status" value="1"/>
</dbReference>
<gene>
    <name evidence="2" type="ORF">FIBSPDRAFT_738050</name>
</gene>
<dbReference type="InterPro" id="IPR000719">
    <property type="entry name" value="Prot_kinase_dom"/>
</dbReference>
<dbReference type="Proteomes" id="UP000076532">
    <property type="component" value="Unassembled WGS sequence"/>
</dbReference>
<dbReference type="Pfam" id="PF07714">
    <property type="entry name" value="PK_Tyr_Ser-Thr"/>
    <property type="match status" value="1"/>
</dbReference>
<reference evidence="2 3" key="1">
    <citation type="journal article" date="2016" name="Mol. Biol. Evol.">
        <title>Comparative Genomics of Early-Diverging Mushroom-Forming Fungi Provides Insights into the Origins of Lignocellulose Decay Capabilities.</title>
        <authorList>
            <person name="Nagy L.G."/>
            <person name="Riley R."/>
            <person name="Tritt A."/>
            <person name="Adam C."/>
            <person name="Daum C."/>
            <person name="Floudas D."/>
            <person name="Sun H."/>
            <person name="Yadav J.S."/>
            <person name="Pangilinan J."/>
            <person name="Larsson K.H."/>
            <person name="Matsuura K."/>
            <person name="Barry K."/>
            <person name="Labutti K."/>
            <person name="Kuo R."/>
            <person name="Ohm R.A."/>
            <person name="Bhattacharya S.S."/>
            <person name="Shirouzu T."/>
            <person name="Yoshinaga Y."/>
            <person name="Martin F.M."/>
            <person name="Grigoriev I.V."/>
            <person name="Hibbett D.S."/>
        </authorList>
    </citation>
    <scope>NUCLEOTIDE SEQUENCE [LARGE SCALE GENOMIC DNA]</scope>
    <source>
        <strain evidence="2 3">CBS 109695</strain>
    </source>
</reference>
<accession>A0A166LIM4</accession>
<proteinExistence type="predicted"/>
<dbReference type="SMART" id="SM00220">
    <property type="entry name" value="S_TKc"/>
    <property type="match status" value="1"/>
</dbReference>
<name>A0A166LIM4_9AGAM</name>
<dbReference type="Gene3D" id="1.10.510.10">
    <property type="entry name" value="Transferase(Phosphotransferase) domain 1"/>
    <property type="match status" value="1"/>
</dbReference>
<evidence type="ECO:0000259" key="1">
    <source>
        <dbReference type="PROSITE" id="PS50011"/>
    </source>
</evidence>
<dbReference type="GO" id="GO:0004674">
    <property type="term" value="F:protein serine/threonine kinase activity"/>
    <property type="evidence" value="ECO:0007669"/>
    <property type="project" value="TreeGrafter"/>
</dbReference>
<evidence type="ECO:0000313" key="2">
    <source>
        <dbReference type="EMBL" id="KZP22995.1"/>
    </source>
</evidence>
<dbReference type="STRING" id="436010.A0A166LIM4"/>
<dbReference type="InterPro" id="IPR008271">
    <property type="entry name" value="Ser/Thr_kinase_AS"/>
</dbReference>
<organism evidence="2 3">
    <name type="scientific">Athelia psychrophila</name>
    <dbReference type="NCBI Taxonomy" id="1759441"/>
    <lineage>
        <taxon>Eukaryota</taxon>
        <taxon>Fungi</taxon>
        <taxon>Dikarya</taxon>
        <taxon>Basidiomycota</taxon>
        <taxon>Agaricomycotina</taxon>
        <taxon>Agaricomycetes</taxon>
        <taxon>Agaricomycetidae</taxon>
        <taxon>Atheliales</taxon>
        <taxon>Atheliaceae</taxon>
        <taxon>Athelia</taxon>
    </lineage>
</organism>
<dbReference type="PIRSF" id="PIRSF000654">
    <property type="entry name" value="Integrin-linked_kinase"/>
    <property type="match status" value="1"/>
</dbReference>
<evidence type="ECO:0000313" key="3">
    <source>
        <dbReference type="Proteomes" id="UP000076532"/>
    </source>
</evidence>
<dbReference type="InterPro" id="IPR011009">
    <property type="entry name" value="Kinase-like_dom_sf"/>
</dbReference>
<dbReference type="PROSITE" id="PS00108">
    <property type="entry name" value="PROTEIN_KINASE_ST"/>
    <property type="match status" value="1"/>
</dbReference>
<feature type="domain" description="Protein kinase" evidence="1">
    <location>
        <begin position="1"/>
        <end position="220"/>
    </location>
</feature>
<keyword evidence="3" id="KW-1185">Reference proteome</keyword>
<dbReference type="SUPFAM" id="SSF56112">
    <property type="entry name" value="Protein kinase-like (PK-like)"/>
    <property type="match status" value="1"/>
</dbReference>
<dbReference type="InterPro" id="IPR051681">
    <property type="entry name" value="Ser/Thr_Kinases-Pseudokinases"/>
</dbReference>
<protein>
    <submittedName>
        <fullName evidence="2">Kinase-like protein</fullName>
    </submittedName>
</protein>
<feature type="non-terminal residue" evidence="2">
    <location>
        <position position="1"/>
    </location>
</feature>